<evidence type="ECO:0000313" key="4">
    <source>
        <dbReference type="EMBL" id="CAJ2507414.1"/>
    </source>
</evidence>
<keyword evidence="1" id="KW-0863">Zinc-finger</keyword>
<feature type="region of interest" description="Disordered" evidence="2">
    <location>
        <begin position="41"/>
        <end position="64"/>
    </location>
</feature>
<feature type="region of interest" description="Disordered" evidence="2">
    <location>
        <begin position="313"/>
        <end position="367"/>
    </location>
</feature>
<feature type="compositionally biased region" description="Low complexity" evidence="2">
    <location>
        <begin position="264"/>
        <end position="278"/>
    </location>
</feature>
<evidence type="ECO:0000259" key="3">
    <source>
        <dbReference type="PROSITE" id="PS50089"/>
    </source>
</evidence>
<evidence type="ECO:0000256" key="1">
    <source>
        <dbReference type="PROSITE-ProRule" id="PRU00175"/>
    </source>
</evidence>
<dbReference type="GO" id="GO:0008270">
    <property type="term" value="F:zinc ion binding"/>
    <property type="evidence" value="ECO:0007669"/>
    <property type="project" value="UniProtKB-KW"/>
</dbReference>
<proteinExistence type="predicted"/>
<dbReference type="Gene3D" id="3.30.40.10">
    <property type="entry name" value="Zinc/RING finger domain, C3HC4 (zinc finger)"/>
    <property type="match status" value="1"/>
</dbReference>
<sequence>MRIRRIRKASLAFLKKLWPGRSSNRIHSSCELEGVATAKEQHTWTKTRDKSPPPAPSSPVVDERDPCPICHDPVGVPNPEGIIESWTKLHCGHEFGTECIQTWLDESCQRDPNKNPSCPICRTVAKHPCGHLVSPPPYAPMQHPHMVEVDSLTYQNSVTSGAGSYQSPRSPPASPTPSLRVPQVRYGYSANGYAPHRRPRRRLTRRAGHPQNRIWVLAPRRAQTVGKCAACEQIAAMEARAVRGRRQLNRADSVVSTASYESDAATAGSARNGAAGSSGISGGIKSRILPSLKRLSSTHRSFERAGAADNDRVHSFRYDGSDDNSSEEREDIAGPSWRAPLPPVLCGESSSTPRAMPTPRHSQVIRV</sequence>
<gene>
    <name evidence="4" type="ORF">KHLLAP_LOCUS7882</name>
</gene>
<keyword evidence="5" id="KW-1185">Reference proteome</keyword>
<feature type="compositionally biased region" description="Acidic residues" evidence="2">
    <location>
        <begin position="321"/>
        <end position="330"/>
    </location>
</feature>
<dbReference type="AlphaFoldDB" id="A0AAI8VM33"/>
<feature type="compositionally biased region" description="Basic residues" evidence="2">
    <location>
        <begin position="195"/>
        <end position="207"/>
    </location>
</feature>
<organism evidence="4 5">
    <name type="scientific">Anthostomella pinea</name>
    <dbReference type="NCBI Taxonomy" id="933095"/>
    <lineage>
        <taxon>Eukaryota</taxon>
        <taxon>Fungi</taxon>
        <taxon>Dikarya</taxon>
        <taxon>Ascomycota</taxon>
        <taxon>Pezizomycotina</taxon>
        <taxon>Sordariomycetes</taxon>
        <taxon>Xylariomycetidae</taxon>
        <taxon>Xylariales</taxon>
        <taxon>Xylariaceae</taxon>
        <taxon>Anthostomella</taxon>
    </lineage>
</organism>
<dbReference type="SUPFAM" id="SSF57850">
    <property type="entry name" value="RING/U-box"/>
    <property type="match status" value="1"/>
</dbReference>
<keyword evidence="1" id="KW-0479">Metal-binding</keyword>
<feature type="region of interest" description="Disordered" evidence="2">
    <location>
        <begin position="250"/>
        <end position="283"/>
    </location>
</feature>
<dbReference type="EMBL" id="CAUWAG010000010">
    <property type="protein sequence ID" value="CAJ2507414.1"/>
    <property type="molecule type" value="Genomic_DNA"/>
</dbReference>
<evidence type="ECO:0000256" key="2">
    <source>
        <dbReference type="SAM" id="MobiDB-lite"/>
    </source>
</evidence>
<dbReference type="InterPro" id="IPR013083">
    <property type="entry name" value="Znf_RING/FYVE/PHD"/>
</dbReference>
<dbReference type="Proteomes" id="UP001295740">
    <property type="component" value="Unassembled WGS sequence"/>
</dbReference>
<dbReference type="PROSITE" id="PS50089">
    <property type="entry name" value="ZF_RING_2"/>
    <property type="match status" value="1"/>
</dbReference>
<evidence type="ECO:0000313" key="5">
    <source>
        <dbReference type="Proteomes" id="UP001295740"/>
    </source>
</evidence>
<name>A0AAI8VM33_9PEZI</name>
<comment type="caution">
    <text evidence="4">The sequence shown here is derived from an EMBL/GenBank/DDBJ whole genome shotgun (WGS) entry which is preliminary data.</text>
</comment>
<reference evidence="4" key="1">
    <citation type="submission" date="2023-10" db="EMBL/GenBank/DDBJ databases">
        <authorList>
            <person name="Hackl T."/>
        </authorList>
    </citation>
    <scope>NUCLEOTIDE SEQUENCE</scope>
</reference>
<protein>
    <submittedName>
        <fullName evidence="4">Uu.00g086000.m01.CDS01</fullName>
    </submittedName>
</protein>
<feature type="compositionally biased region" description="Basic and acidic residues" evidence="2">
    <location>
        <begin position="41"/>
        <end position="51"/>
    </location>
</feature>
<feature type="region of interest" description="Disordered" evidence="2">
    <location>
        <begin position="158"/>
        <end position="207"/>
    </location>
</feature>
<keyword evidence="1" id="KW-0862">Zinc</keyword>
<dbReference type="SMART" id="SM00184">
    <property type="entry name" value="RING"/>
    <property type="match status" value="1"/>
</dbReference>
<accession>A0AAI8VM33</accession>
<dbReference type="Pfam" id="PF13639">
    <property type="entry name" value="zf-RING_2"/>
    <property type="match status" value="1"/>
</dbReference>
<feature type="domain" description="RING-type" evidence="3">
    <location>
        <begin position="67"/>
        <end position="122"/>
    </location>
</feature>
<dbReference type="InterPro" id="IPR001841">
    <property type="entry name" value="Znf_RING"/>
</dbReference>